<dbReference type="SUPFAM" id="SSF53223">
    <property type="entry name" value="Aminoacid dehydrogenase-like, N-terminal domain"/>
    <property type="match status" value="1"/>
</dbReference>
<dbReference type="Gene3D" id="3.40.50.720">
    <property type="entry name" value="NAD(P)-binding Rossmann-like Domain"/>
    <property type="match status" value="1"/>
</dbReference>
<keyword evidence="2" id="KW-0057">Aromatic amino acid biosynthesis</keyword>
<dbReference type="InterPro" id="IPR013708">
    <property type="entry name" value="Shikimate_DH-bd_N"/>
</dbReference>
<dbReference type="InterPro" id="IPR046346">
    <property type="entry name" value="Aminoacid_DH-like_N_sf"/>
</dbReference>
<dbReference type="SUPFAM" id="SSF51735">
    <property type="entry name" value="NAD(P)-binding Rossmann-fold domains"/>
    <property type="match status" value="1"/>
</dbReference>
<keyword evidence="2" id="KW-0028">Amino-acid biosynthesis</keyword>
<dbReference type="Proteomes" id="UP000249045">
    <property type="component" value="Unassembled WGS sequence"/>
</dbReference>
<dbReference type="Pfam" id="PF08501">
    <property type="entry name" value="Shikimate_dh_N"/>
    <property type="match status" value="1"/>
</dbReference>
<dbReference type="InterPro" id="IPR036291">
    <property type="entry name" value="NAD(P)-bd_dom_sf"/>
</dbReference>
<dbReference type="EMBL" id="PYAC01000011">
    <property type="protein sequence ID" value="RAO19224.1"/>
    <property type="molecule type" value="Genomic_DNA"/>
</dbReference>
<dbReference type="InterPro" id="IPR041121">
    <property type="entry name" value="SDH_C"/>
</dbReference>
<dbReference type="NCBIfam" id="NF001311">
    <property type="entry name" value="PRK00258.1-3"/>
    <property type="match status" value="1"/>
</dbReference>
<feature type="domain" description="Shikimate dehydrogenase substrate binding N-terminal" evidence="3">
    <location>
        <begin position="2"/>
        <end position="83"/>
    </location>
</feature>
<evidence type="ECO:0000259" key="4">
    <source>
        <dbReference type="Pfam" id="PF18317"/>
    </source>
</evidence>
<reference evidence="5 6" key="1">
    <citation type="submission" date="2018-03" db="EMBL/GenBank/DDBJ databases">
        <title>Defining the species Micromonospora saelicesensis and Micromonospora noduli under the framework of genomics.</title>
        <authorList>
            <person name="Riesco R."/>
            <person name="Trujillo M.E."/>
        </authorList>
    </citation>
    <scope>NUCLEOTIDE SEQUENCE [LARGE SCALE GENOMIC DNA]</scope>
    <source>
        <strain evidence="5 6">MED15</strain>
    </source>
</reference>
<comment type="caution">
    <text evidence="5">The sequence shown here is derived from an EMBL/GenBank/DDBJ whole genome shotgun (WGS) entry which is preliminary data.</text>
</comment>
<dbReference type="NCBIfam" id="TIGR01809">
    <property type="entry name" value="Shik-DH-AROM"/>
    <property type="match status" value="1"/>
</dbReference>
<protein>
    <submittedName>
        <fullName evidence="5">Shikimate dehydrogenase</fullName>
    </submittedName>
</protein>
<keyword evidence="6" id="KW-1185">Reference proteome</keyword>
<dbReference type="PANTHER" id="PTHR21089">
    <property type="entry name" value="SHIKIMATE DEHYDROGENASE"/>
    <property type="match status" value="1"/>
</dbReference>
<evidence type="ECO:0000259" key="3">
    <source>
        <dbReference type="Pfam" id="PF08501"/>
    </source>
</evidence>
<evidence type="ECO:0000313" key="6">
    <source>
        <dbReference type="Proteomes" id="UP000249045"/>
    </source>
</evidence>
<dbReference type="Gene3D" id="3.40.50.10860">
    <property type="entry name" value="Leucine Dehydrogenase, chain A, domain 1"/>
    <property type="match status" value="1"/>
</dbReference>
<proteinExistence type="predicted"/>
<name>A0ABX9D1U0_9ACTN</name>
<evidence type="ECO:0000256" key="2">
    <source>
        <dbReference type="ARBA" id="ARBA00023141"/>
    </source>
</evidence>
<feature type="domain" description="SDH C-terminal" evidence="4">
    <location>
        <begin position="232"/>
        <end position="261"/>
    </location>
</feature>
<comment type="pathway">
    <text evidence="1">Metabolic intermediate biosynthesis; chorismate biosynthesis; chorismate from D-erythrose 4-phosphate and phosphoenolpyruvate: step 4/7.</text>
</comment>
<dbReference type="PANTHER" id="PTHR21089:SF1">
    <property type="entry name" value="BIFUNCTIONAL 3-DEHYDROQUINATE DEHYDRATASE_SHIKIMATE DEHYDROGENASE, CHLOROPLASTIC"/>
    <property type="match status" value="1"/>
</dbReference>
<accession>A0ABX9D1U0</accession>
<organism evidence="5 6">
    <name type="scientific">Micromonospora noduli</name>
    <dbReference type="NCBI Taxonomy" id="709876"/>
    <lineage>
        <taxon>Bacteria</taxon>
        <taxon>Bacillati</taxon>
        <taxon>Actinomycetota</taxon>
        <taxon>Actinomycetes</taxon>
        <taxon>Micromonosporales</taxon>
        <taxon>Micromonosporaceae</taxon>
        <taxon>Micromonospora</taxon>
    </lineage>
</organism>
<evidence type="ECO:0000313" key="5">
    <source>
        <dbReference type="EMBL" id="RAO19224.1"/>
    </source>
</evidence>
<sequence>MLGKPIAHSLSPVIHTAGYVAAGLTGWSYTRIECAAAELPDLVAGLGPEWAGLSVTMPGKEAALAVADAASPVAAAVGAANTLVRRPDGSWYADNTDVAGMVGVLTDAGVSAGAAVTVLGAGGTARAALAAAAQLACSSVTVVARRPEAVDELRPVAGALGVALTPAPWADATRQLSTADVVVSTVPKGVADPLAGAVAWRPRAVYFDALYDPWPTPLATAANMAGCRIVSGLDLLLAQAVGQFEQFTGVTAPRGAMAAALTAARAA</sequence>
<evidence type="ECO:0000256" key="1">
    <source>
        <dbReference type="ARBA" id="ARBA00004871"/>
    </source>
</evidence>
<gene>
    <name evidence="5" type="ORF">MED15_02857</name>
</gene>
<dbReference type="Pfam" id="PF18317">
    <property type="entry name" value="SDH_C"/>
    <property type="match status" value="1"/>
</dbReference>
<dbReference type="InterPro" id="IPR010110">
    <property type="entry name" value="Shikimate_DH_AroM-type"/>
</dbReference>
<dbReference type="InterPro" id="IPR022893">
    <property type="entry name" value="Shikimate_DH_fam"/>
</dbReference>